<evidence type="ECO:0000256" key="10">
    <source>
        <dbReference type="PIRSR" id="PIRSR602401-1"/>
    </source>
</evidence>
<feature type="binding site" description="axial binding residue" evidence="10">
    <location>
        <position position="462"/>
    </location>
    <ligand>
        <name>heme</name>
        <dbReference type="ChEBI" id="CHEBI:30413"/>
    </ligand>
    <ligandPart>
        <name>Fe</name>
        <dbReference type="ChEBI" id="CHEBI:18248"/>
    </ligandPart>
</feature>
<dbReference type="FunFam" id="1.10.630.10:FF:000064">
    <property type="entry name" value="Cytochrome P450 monooxygenase"/>
    <property type="match status" value="1"/>
</dbReference>
<dbReference type="InterPro" id="IPR001128">
    <property type="entry name" value="Cyt_P450"/>
</dbReference>
<evidence type="ECO:0000256" key="6">
    <source>
        <dbReference type="ARBA" id="ARBA00022989"/>
    </source>
</evidence>
<comment type="cofactor">
    <cofactor evidence="1 10">
        <name>heme</name>
        <dbReference type="ChEBI" id="CHEBI:30413"/>
    </cofactor>
</comment>
<dbReference type="Pfam" id="PF00067">
    <property type="entry name" value="p450"/>
    <property type="match status" value="1"/>
</dbReference>
<dbReference type="InterPro" id="IPR036396">
    <property type="entry name" value="Cyt_P450_sf"/>
</dbReference>
<evidence type="ECO:0000313" key="13">
    <source>
        <dbReference type="Proteomes" id="UP001231189"/>
    </source>
</evidence>
<dbReference type="Gene3D" id="1.10.630.10">
    <property type="entry name" value="Cytochrome P450"/>
    <property type="match status" value="1"/>
</dbReference>
<keyword evidence="5 10" id="KW-0479">Metal-binding</keyword>
<evidence type="ECO:0000256" key="2">
    <source>
        <dbReference type="ARBA" id="ARBA00010617"/>
    </source>
</evidence>
<sequence>MEMDQLSPGSLFSLAVATTILLWFVLRQALSGGKDTGAKLPPGPWNLPIIGSLHHLVIGTRLPPHRALLRLSRRHGPLMLVRLGEVPKVIVSTPEAAMEVLKTNDLTFATRPSGPTLDIVSSGGRGLVFAPYGEHWRQMRKVCVVEVLSARQVRRIESIKQDEVARLLESVAEASTASPAATVDVGERLVRLTNNVIARAAFGGECRQQEAYLRELARMSTLVGGFSLVDLFPSSRLVRWLSSAAGDVRRSHARVQRILGDIIRERQEKKPNADSAAAAARDDEDLLDVLLRLHKEDALSFPLTPEIISAVIFDIFGAATDTTAATIEWAMAELIGNPHAMAKAKLEVRQRLGVHHRRSVVTSADLSDLHYLRMAIKETLRLHPPIPMINRACQEDCQVMGYDIPKGTAVMINAFAVGMDPAHWGEEAVEFRPERFEEMGTEYGWQVPQMEFIPFGAGRRQCPGALLATTTIELVLANLLYYFDWAIPGGAAPETLDMGEVFGIIVRTRSSLFLQAVAACHLQDH</sequence>
<accession>A0AAD8T6W3</accession>
<evidence type="ECO:0000256" key="11">
    <source>
        <dbReference type="RuleBase" id="RU000461"/>
    </source>
</evidence>
<dbReference type="PRINTS" id="PR00463">
    <property type="entry name" value="EP450I"/>
</dbReference>
<dbReference type="GO" id="GO:0020037">
    <property type="term" value="F:heme binding"/>
    <property type="evidence" value="ECO:0007669"/>
    <property type="project" value="InterPro"/>
</dbReference>
<proteinExistence type="inferred from homology"/>
<keyword evidence="3 10" id="KW-0349">Heme</keyword>
<comment type="caution">
    <text evidence="12">The sequence shown here is derived from an EMBL/GenBank/DDBJ whole genome shotgun (WGS) entry which is preliminary data.</text>
</comment>
<keyword evidence="6" id="KW-0472">Membrane</keyword>
<dbReference type="SUPFAM" id="SSF48264">
    <property type="entry name" value="Cytochrome P450"/>
    <property type="match status" value="1"/>
</dbReference>
<evidence type="ECO:0008006" key="14">
    <source>
        <dbReference type="Google" id="ProtNLM"/>
    </source>
</evidence>
<keyword evidence="7 11" id="KW-0560">Oxidoreductase</keyword>
<dbReference type="AlphaFoldDB" id="A0AAD8T6W3"/>
<organism evidence="12 13">
    <name type="scientific">Lolium multiflorum</name>
    <name type="common">Italian ryegrass</name>
    <name type="synonym">Lolium perenne subsp. multiflorum</name>
    <dbReference type="NCBI Taxonomy" id="4521"/>
    <lineage>
        <taxon>Eukaryota</taxon>
        <taxon>Viridiplantae</taxon>
        <taxon>Streptophyta</taxon>
        <taxon>Embryophyta</taxon>
        <taxon>Tracheophyta</taxon>
        <taxon>Spermatophyta</taxon>
        <taxon>Magnoliopsida</taxon>
        <taxon>Liliopsida</taxon>
        <taxon>Poales</taxon>
        <taxon>Poaceae</taxon>
        <taxon>BOP clade</taxon>
        <taxon>Pooideae</taxon>
        <taxon>Poodae</taxon>
        <taxon>Poeae</taxon>
        <taxon>Poeae Chloroplast Group 2 (Poeae type)</taxon>
        <taxon>Loliodinae</taxon>
        <taxon>Loliinae</taxon>
        <taxon>Lolium</taxon>
    </lineage>
</organism>
<dbReference type="InterPro" id="IPR002401">
    <property type="entry name" value="Cyt_P450_E_grp-I"/>
</dbReference>
<dbReference type="PANTHER" id="PTHR47955:SF19">
    <property type="entry name" value="CYTOCHROME P450 71A9-LIKE ISOFORM X1"/>
    <property type="match status" value="1"/>
</dbReference>
<dbReference type="InterPro" id="IPR017972">
    <property type="entry name" value="Cyt_P450_CS"/>
</dbReference>
<keyword evidence="8 10" id="KW-0408">Iron</keyword>
<reference evidence="12" key="1">
    <citation type="submission" date="2023-07" db="EMBL/GenBank/DDBJ databases">
        <title>A chromosome-level genome assembly of Lolium multiflorum.</title>
        <authorList>
            <person name="Chen Y."/>
            <person name="Copetti D."/>
            <person name="Kolliker R."/>
            <person name="Studer B."/>
        </authorList>
    </citation>
    <scope>NUCLEOTIDE SEQUENCE</scope>
    <source>
        <strain evidence="12">02402/16</strain>
        <tissue evidence="12">Leaf</tissue>
    </source>
</reference>
<gene>
    <name evidence="12" type="ORF">QYE76_037864</name>
</gene>
<dbReference type="PANTHER" id="PTHR47955">
    <property type="entry name" value="CYTOCHROME P450 FAMILY 71 PROTEIN"/>
    <property type="match status" value="1"/>
</dbReference>
<keyword evidence="6" id="KW-1133">Transmembrane helix</keyword>
<keyword evidence="4" id="KW-0812">Transmembrane</keyword>
<evidence type="ECO:0000256" key="3">
    <source>
        <dbReference type="ARBA" id="ARBA00022617"/>
    </source>
</evidence>
<comment type="similarity">
    <text evidence="2 11">Belongs to the cytochrome P450 family.</text>
</comment>
<dbReference type="Proteomes" id="UP001231189">
    <property type="component" value="Unassembled WGS sequence"/>
</dbReference>
<dbReference type="GO" id="GO:0016705">
    <property type="term" value="F:oxidoreductase activity, acting on paired donors, with incorporation or reduction of molecular oxygen"/>
    <property type="evidence" value="ECO:0007669"/>
    <property type="project" value="InterPro"/>
</dbReference>
<evidence type="ECO:0000256" key="9">
    <source>
        <dbReference type="ARBA" id="ARBA00023033"/>
    </source>
</evidence>
<evidence type="ECO:0000256" key="4">
    <source>
        <dbReference type="ARBA" id="ARBA00022692"/>
    </source>
</evidence>
<keyword evidence="9 11" id="KW-0503">Monooxygenase</keyword>
<keyword evidence="13" id="KW-1185">Reference proteome</keyword>
<dbReference type="PRINTS" id="PR00385">
    <property type="entry name" value="P450"/>
</dbReference>
<dbReference type="CDD" id="cd11072">
    <property type="entry name" value="CYP71-like"/>
    <property type="match status" value="1"/>
</dbReference>
<evidence type="ECO:0000256" key="5">
    <source>
        <dbReference type="ARBA" id="ARBA00022723"/>
    </source>
</evidence>
<evidence type="ECO:0000256" key="8">
    <source>
        <dbReference type="ARBA" id="ARBA00023004"/>
    </source>
</evidence>
<evidence type="ECO:0000256" key="1">
    <source>
        <dbReference type="ARBA" id="ARBA00001971"/>
    </source>
</evidence>
<name>A0AAD8T6W3_LOLMU</name>
<dbReference type="PROSITE" id="PS00086">
    <property type="entry name" value="CYTOCHROME_P450"/>
    <property type="match status" value="1"/>
</dbReference>
<dbReference type="GO" id="GO:0005506">
    <property type="term" value="F:iron ion binding"/>
    <property type="evidence" value="ECO:0007669"/>
    <property type="project" value="InterPro"/>
</dbReference>
<dbReference type="EMBL" id="JAUUTY010000002">
    <property type="protein sequence ID" value="KAK1677016.1"/>
    <property type="molecule type" value="Genomic_DNA"/>
</dbReference>
<evidence type="ECO:0000256" key="7">
    <source>
        <dbReference type="ARBA" id="ARBA00023002"/>
    </source>
</evidence>
<protein>
    <recommendedName>
        <fullName evidence="14">Cytochrome P450</fullName>
    </recommendedName>
</protein>
<dbReference type="GO" id="GO:0004497">
    <property type="term" value="F:monooxygenase activity"/>
    <property type="evidence" value="ECO:0007669"/>
    <property type="project" value="UniProtKB-KW"/>
</dbReference>
<evidence type="ECO:0000313" key="12">
    <source>
        <dbReference type="EMBL" id="KAK1677016.1"/>
    </source>
</evidence>